<sequence>MFAICRHPAAHRRNIDIMPLGDSLQARLTRKIILNYSQLLLLGVPAHNPPRG</sequence>
<proteinExistence type="predicted"/>
<protein>
    <submittedName>
        <fullName evidence="1">Uncharacterized protein</fullName>
    </submittedName>
</protein>
<dbReference type="AlphaFoldDB" id="A0A6B9HDG4"/>
<dbReference type="EMBL" id="MN695286">
    <property type="protein sequence ID" value="QGY72850.1"/>
    <property type="molecule type" value="Genomic_DNA"/>
</dbReference>
<organism evidence="1">
    <name type="scientific">Mycetohabitans sp</name>
    <dbReference type="NCBI Taxonomy" id="2571162"/>
    <lineage>
        <taxon>Bacteria</taxon>
        <taxon>Pseudomonadati</taxon>
        <taxon>Pseudomonadota</taxon>
        <taxon>Betaproteobacteria</taxon>
        <taxon>Burkholderiales</taxon>
        <taxon>Burkholderiaceae</taxon>
        <taxon>Mycetohabitans</taxon>
    </lineage>
</organism>
<evidence type="ECO:0000313" key="1">
    <source>
        <dbReference type="EMBL" id="QGY72850.1"/>
    </source>
</evidence>
<reference evidence="1" key="1">
    <citation type="journal article" date="2020" name="ACS Chem. Biol.">
        <title>Genome Mining and Heterologous Expression Reveal Two Distinct Families of Lasso Peptides Highly Conserved in Endofungal Bacteria.</title>
        <authorList>
            <person name="Bratovanov E.V."/>
            <person name="Ishida K."/>
            <person name="Heinze B."/>
            <person name="Pidot S.J."/>
            <person name="Stinear T.P."/>
            <person name="Hegemann J.D."/>
            <person name="Marahiel M.A."/>
            <person name="Hertweck C."/>
        </authorList>
    </citation>
    <scope>NUCLEOTIDE SEQUENCE</scope>
    <source>
        <strain evidence="1">B6</strain>
    </source>
</reference>
<name>A0A6B9HDG4_9BURK</name>
<accession>A0A6B9HDG4</accession>